<gene>
    <name evidence="6" type="ORF">B0A52_09102</name>
</gene>
<sequence>MAKQPTIAIIGAGPSGLTLARLLRVADVKVTITIFEHDTSAKSRKYQGGTLDLHPDTGLAAVRKAGLWDEAFKYLRYDAEELVIADKNATELMHMKEQPKTADNKFARPEIDREVLKDILLASVDPSIIRWGKVLQSVNEQSGILTFRDGTTAGPFDLVVGADGAWSKVRPVLTSVRPSYAGVCGFQCRITKPDEQYPHISKMVGRGSYFSSSDRKSLMAQRLGDETLKVALWLIKDENYAKDILTAYVSDEKQLKAKILENLADWEPKMKEWIEVGTDFQSWNLYELPVGHKWDHKKGYTLVGDAASLMTPFAGEGVNKAMRDCLELAEAIEASLKDGADIDVGVQNYEVKMFPRAEYFQEKTMGNKFALFSESGPADWMARQVKFVVKEELVDVDKGLGRLVPVWLTCYVIFRTIQIFGSWKRRIRERFAR</sequence>
<dbReference type="OrthoDB" id="655030at2759"/>
<evidence type="ECO:0000259" key="5">
    <source>
        <dbReference type="Pfam" id="PF01494"/>
    </source>
</evidence>
<keyword evidence="2" id="KW-0274">FAD</keyword>
<dbReference type="GO" id="GO:0071949">
    <property type="term" value="F:FAD binding"/>
    <property type="evidence" value="ECO:0007669"/>
    <property type="project" value="InterPro"/>
</dbReference>
<accession>A0A438MUB9</accession>
<dbReference type="PANTHER" id="PTHR46972">
    <property type="entry name" value="MONOOXYGENASE ASQM-RELATED"/>
    <property type="match status" value="1"/>
</dbReference>
<feature type="domain" description="FAD-binding" evidence="5">
    <location>
        <begin position="7"/>
        <end position="342"/>
    </location>
</feature>
<evidence type="ECO:0000256" key="2">
    <source>
        <dbReference type="ARBA" id="ARBA00022827"/>
    </source>
</evidence>
<dbReference type="InterPro" id="IPR002938">
    <property type="entry name" value="FAD-bd"/>
</dbReference>
<evidence type="ECO:0000313" key="7">
    <source>
        <dbReference type="Proteomes" id="UP000288859"/>
    </source>
</evidence>
<dbReference type="AlphaFoldDB" id="A0A438MUB9"/>
<evidence type="ECO:0000256" key="1">
    <source>
        <dbReference type="ARBA" id="ARBA00022630"/>
    </source>
</evidence>
<name>A0A438MUB9_EXOME</name>
<dbReference type="Proteomes" id="UP000288859">
    <property type="component" value="Unassembled WGS sequence"/>
</dbReference>
<keyword evidence="1" id="KW-0285">Flavoprotein</keyword>
<evidence type="ECO:0000313" key="6">
    <source>
        <dbReference type="EMBL" id="RVX67321.1"/>
    </source>
</evidence>
<dbReference type="VEuPathDB" id="FungiDB:PV10_04379"/>
<evidence type="ECO:0000256" key="3">
    <source>
        <dbReference type="ARBA" id="ARBA00023002"/>
    </source>
</evidence>
<dbReference type="SUPFAM" id="SSF51905">
    <property type="entry name" value="FAD/NAD(P)-binding domain"/>
    <property type="match status" value="1"/>
</dbReference>
<organism evidence="6 7">
    <name type="scientific">Exophiala mesophila</name>
    <name type="common">Black yeast-like fungus</name>
    <dbReference type="NCBI Taxonomy" id="212818"/>
    <lineage>
        <taxon>Eukaryota</taxon>
        <taxon>Fungi</taxon>
        <taxon>Dikarya</taxon>
        <taxon>Ascomycota</taxon>
        <taxon>Pezizomycotina</taxon>
        <taxon>Eurotiomycetes</taxon>
        <taxon>Chaetothyriomycetidae</taxon>
        <taxon>Chaetothyriales</taxon>
        <taxon>Herpotrichiellaceae</taxon>
        <taxon>Exophiala</taxon>
    </lineage>
</organism>
<proteinExistence type="predicted"/>
<dbReference type="PRINTS" id="PR00420">
    <property type="entry name" value="RNGMNOXGNASE"/>
</dbReference>
<dbReference type="EMBL" id="NAJM01000049">
    <property type="protein sequence ID" value="RVX67321.1"/>
    <property type="molecule type" value="Genomic_DNA"/>
</dbReference>
<dbReference type="Gene3D" id="3.50.50.60">
    <property type="entry name" value="FAD/NAD(P)-binding domain"/>
    <property type="match status" value="1"/>
</dbReference>
<dbReference type="GO" id="GO:0004497">
    <property type="term" value="F:monooxygenase activity"/>
    <property type="evidence" value="ECO:0007669"/>
    <property type="project" value="UniProtKB-KW"/>
</dbReference>
<keyword evidence="3" id="KW-0560">Oxidoreductase</keyword>
<keyword evidence="4" id="KW-0503">Monooxygenase</keyword>
<evidence type="ECO:0000256" key="4">
    <source>
        <dbReference type="ARBA" id="ARBA00023033"/>
    </source>
</evidence>
<dbReference type="InterPro" id="IPR036188">
    <property type="entry name" value="FAD/NAD-bd_sf"/>
</dbReference>
<protein>
    <recommendedName>
        <fullName evidence="5">FAD-binding domain-containing protein</fullName>
    </recommendedName>
</protein>
<comment type="caution">
    <text evidence="6">The sequence shown here is derived from an EMBL/GenBank/DDBJ whole genome shotgun (WGS) entry which is preliminary data.</text>
</comment>
<dbReference type="PANTHER" id="PTHR46972:SF1">
    <property type="entry name" value="FAD DEPENDENT OXIDOREDUCTASE DOMAIN-CONTAINING PROTEIN"/>
    <property type="match status" value="1"/>
</dbReference>
<dbReference type="Pfam" id="PF01494">
    <property type="entry name" value="FAD_binding_3"/>
    <property type="match status" value="1"/>
</dbReference>
<reference evidence="6 7" key="1">
    <citation type="submission" date="2017-03" db="EMBL/GenBank/DDBJ databases">
        <title>Genomes of endolithic fungi from Antarctica.</title>
        <authorList>
            <person name="Coleine C."/>
            <person name="Masonjones S."/>
            <person name="Stajich J.E."/>
        </authorList>
    </citation>
    <scope>NUCLEOTIDE SEQUENCE [LARGE SCALE GENOMIC DNA]</scope>
    <source>
        <strain evidence="6 7">CCFEE 6314</strain>
    </source>
</reference>